<gene>
    <name evidence="2" type="ORF">CHS0354_011252</name>
</gene>
<dbReference type="Proteomes" id="UP001195483">
    <property type="component" value="Unassembled WGS sequence"/>
</dbReference>
<feature type="non-terminal residue" evidence="2">
    <location>
        <position position="86"/>
    </location>
</feature>
<comment type="caution">
    <text evidence="2">The sequence shown here is derived from an EMBL/GenBank/DDBJ whole genome shotgun (WGS) entry which is preliminary data.</text>
</comment>
<keyword evidence="3" id="KW-1185">Reference proteome</keyword>
<name>A0AAE0RNG3_9BIVA</name>
<feature type="signal peptide" evidence="1">
    <location>
        <begin position="1"/>
        <end position="19"/>
    </location>
</feature>
<reference evidence="2" key="1">
    <citation type="journal article" date="2021" name="Genome Biol. Evol.">
        <title>A High-Quality Reference Genome for a Parasitic Bivalve with Doubly Uniparental Inheritance (Bivalvia: Unionida).</title>
        <authorList>
            <person name="Smith C.H."/>
        </authorList>
    </citation>
    <scope>NUCLEOTIDE SEQUENCE</scope>
    <source>
        <strain evidence="2">CHS0354</strain>
    </source>
</reference>
<dbReference type="SUPFAM" id="SSF52540">
    <property type="entry name" value="P-loop containing nucleoside triphosphate hydrolases"/>
    <property type="match status" value="1"/>
</dbReference>
<feature type="chain" id="PRO_5041931991" evidence="1">
    <location>
        <begin position="20"/>
        <end position="86"/>
    </location>
</feature>
<dbReference type="Gene3D" id="3.40.50.300">
    <property type="entry name" value="P-loop containing nucleotide triphosphate hydrolases"/>
    <property type="match status" value="1"/>
</dbReference>
<protein>
    <submittedName>
        <fullName evidence="2">Uncharacterized protein</fullName>
    </submittedName>
</protein>
<dbReference type="AlphaFoldDB" id="A0AAE0RNG3"/>
<evidence type="ECO:0000256" key="1">
    <source>
        <dbReference type="SAM" id="SignalP"/>
    </source>
</evidence>
<evidence type="ECO:0000313" key="3">
    <source>
        <dbReference type="Proteomes" id="UP001195483"/>
    </source>
</evidence>
<dbReference type="EMBL" id="JAEAOA010000697">
    <property type="protein sequence ID" value="KAK3576575.1"/>
    <property type="molecule type" value="Genomic_DNA"/>
</dbReference>
<evidence type="ECO:0000313" key="2">
    <source>
        <dbReference type="EMBL" id="KAK3576575.1"/>
    </source>
</evidence>
<sequence length="86" mass="10061">MKLYKSCWFYLLLLLNVLSYNINIIPIPCEKDPYVFSDTLRMNIDPQNNCTDEQVWKVLEQAHLKSFVLELPGGLNYECKEGGQNF</sequence>
<keyword evidence="1" id="KW-0732">Signal</keyword>
<reference evidence="2" key="3">
    <citation type="submission" date="2023-05" db="EMBL/GenBank/DDBJ databases">
        <authorList>
            <person name="Smith C.H."/>
        </authorList>
    </citation>
    <scope>NUCLEOTIDE SEQUENCE</scope>
    <source>
        <strain evidence="2">CHS0354</strain>
        <tissue evidence="2">Mantle</tissue>
    </source>
</reference>
<proteinExistence type="predicted"/>
<reference evidence="2" key="2">
    <citation type="journal article" date="2021" name="Genome Biol. Evol.">
        <title>Developing a high-quality reference genome for a parasitic bivalve with doubly uniparental inheritance (Bivalvia: Unionida).</title>
        <authorList>
            <person name="Smith C.H."/>
        </authorList>
    </citation>
    <scope>NUCLEOTIDE SEQUENCE</scope>
    <source>
        <strain evidence="2">CHS0354</strain>
        <tissue evidence="2">Mantle</tissue>
    </source>
</reference>
<accession>A0AAE0RNG3</accession>
<organism evidence="2 3">
    <name type="scientific">Potamilus streckersoni</name>
    <dbReference type="NCBI Taxonomy" id="2493646"/>
    <lineage>
        <taxon>Eukaryota</taxon>
        <taxon>Metazoa</taxon>
        <taxon>Spiralia</taxon>
        <taxon>Lophotrochozoa</taxon>
        <taxon>Mollusca</taxon>
        <taxon>Bivalvia</taxon>
        <taxon>Autobranchia</taxon>
        <taxon>Heteroconchia</taxon>
        <taxon>Palaeoheterodonta</taxon>
        <taxon>Unionida</taxon>
        <taxon>Unionoidea</taxon>
        <taxon>Unionidae</taxon>
        <taxon>Ambleminae</taxon>
        <taxon>Lampsilini</taxon>
        <taxon>Potamilus</taxon>
    </lineage>
</organism>
<dbReference type="InterPro" id="IPR027417">
    <property type="entry name" value="P-loop_NTPase"/>
</dbReference>